<evidence type="ECO:0000313" key="7">
    <source>
        <dbReference type="Proteomes" id="UP000046393"/>
    </source>
</evidence>
<name>A0A0N5AXZ2_9BILA</name>
<dbReference type="InterPro" id="IPR032466">
    <property type="entry name" value="Metal_Hydrolase"/>
</dbReference>
<dbReference type="PANTHER" id="PTHR10060">
    <property type="entry name" value="TATD FAMILY DEOXYRIBONUCLEASE"/>
    <property type="match status" value="1"/>
</dbReference>
<dbReference type="SUPFAM" id="SSF51556">
    <property type="entry name" value="Metallo-dependent hydrolases"/>
    <property type="match status" value="1"/>
</dbReference>
<organism evidence="7 8">
    <name type="scientific">Syphacia muris</name>
    <dbReference type="NCBI Taxonomy" id="451379"/>
    <lineage>
        <taxon>Eukaryota</taxon>
        <taxon>Metazoa</taxon>
        <taxon>Ecdysozoa</taxon>
        <taxon>Nematoda</taxon>
        <taxon>Chromadorea</taxon>
        <taxon>Rhabditida</taxon>
        <taxon>Spirurina</taxon>
        <taxon>Oxyuridomorpha</taxon>
        <taxon>Oxyuroidea</taxon>
        <taxon>Oxyuridae</taxon>
        <taxon>Syphacia</taxon>
    </lineage>
</organism>
<dbReference type="AlphaFoldDB" id="A0A0N5AXZ2"/>
<dbReference type="InterPro" id="IPR001130">
    <property type="entry name" value="TatD-like"/>
</dbReference>
<comment type="similarity">
    <text evidence="1">Belongs to the metallo-dependent hydrolases superfamily. TatD-type hydrolase family.</text>
</comment>
<evidence type="ECO:0000256" key="6">
    <source>
        <dbReference type="ARBA" id="ARBA00045223"/>
    </source>
</evidence>
<dbReference type="GO" id="GO:0046872">
    <property type="term" value="F:metal ion binding"/>
    <property type="evidence" value="ECO:0007669"/>
    <property type="project" value="UniProtKB-KW"/>
</dbReference>
<dbReference type="GO" id="GO:0008310">
    <property type="term" value="F:single-stranded DNA 3'-5' DNA exonuclease activity"/>
    <property type="evidence" value="ECO:0007669"/>
    <property type="project" value="TreeGrafter"/>
</dbReference>
<keyword evidence="3" id="KW-0479">Metal-binding</keyword>
<comment type="function">
    <text evidence="6">Deoxyribonuclease which catalyzes (in vitro) the decatenation of kinetoplast DNA, which are circular DNA catenated to each other, producing linear DNA molecules. Plays an important role in chromosomal segregation and cell cycle progression during eye development probably via its DNA decatenation activity.</text>
</comment>
<keyword evidence="4" id="KW-0378">Hydrolase</keyword>
<proteinExistence type="inferred from homology"/>
<evidence type="ECO:0000256" key="5">
    <source>
        <dbReference type="ARBA" id="ARBA00039767"/>
    </source>
</evidence>
<evidence type="ECO:0000256" key="1">
    <source>
        <dbReference type="ARBA" id="ARBA00009275"/>
    </source>
</evidence>
<evidence type="ECO:0000313" key="8">
    <source>
        <dbReference type="WBParaSite" id="SMUV_0000982701-mRNA-1"/>
    </source>
</evidence>
<dbReference type="PANTHER" id="PTHR10060:SF15">
    <property type="entry name" value="DEOXYRIBONUCLEASE TATDN1"/>
    <property type="match status" value="1"/>
</dbReference>
<sequence>MGCYIGLTGFFWKDKSSDGVKYALQNGKIPLDKLLLETDAPFNYAKIHDKKIPASVRERISEKAQNLHRFSSFHRNEPSSLLGICELIAAYMGVSPKVVAKITTQNALKLFKLC</sequence>
<evidence type="ECO:0000256" key="4">
    <source>
        <dbReference type="ARBA" id="ARBA00022801"/>
    </source>
</evidence>
<evidence type="ECO:0000256" key="2">
    <source>
        <dbReference type="ARBA" id="ARBA00022722"/>
    </source>
</evidence>
<dbReference type="WBParaSite" id="SMUV_0000982701-mRNA-1">
    <property type="protein sequence ID" value="SMUV_0000982701-mRNA-1"/>
    <property type="gene ID" value="SMUV_0000982701"/>
</dbReference>
<accession>A0A0N5AXZ2</accession>
<dbReference type="Proteomes" id="UP000046393">
    <property type="component" value="Unplaced"/>
</dbReference>
<dbReference type="GO" id="GO:0005829">
    <property type="term" value="C:cytosol"/>
    <property type="evidence" value="ECO:0007669"/>
    <property type="project" value="TreeGrafter"/>
</dbReference>
<protein>
    <recommendedName>
        <fullName evidence="5">Deoxyribonuclease TATDN1</fullName>
    </recommendedName>
</protein>
<keyword evidence="7" id="KW-1185">Reference proteome</keyword>
<dbReference type="Gene3D" id="3.20.20.140">
    <property type="entry name" value="Metal-dependent hydrolases"/>
    <property type="match status" value="1"/>
</dbReference>
<dbReference type="STRING" id="451379.A0A0N5AXZ2"/>
<keyword evidence="2" id="KW-0540">Nuclease</keyword>
<dbReference type="InterPro" id="IPR050891">
    <property type="entry name" value="TatD-type_Hydrolase"/>
</dbReference>
<dbReference type="Pfam" id="PF01026">
    <property type="entry name" value="TatD_DNase"/>
    <property type="match status" value="1"/>
</dbReference>
<reference evidence="8" key="1">
    <citation type="submission" date="2017-02" db="UniProtKB">
        <authorList>
            <consortium name="WormBaseParasite"/>
        </authorList>
    </citation>
    <scope>IDENTIFICATION</scope>
</reference>
<evidence type="ECO:0000256" key="3">
    <source>
        <dbReference type="ARBA" id="ARBA00022723"/>
    </source>
</evidence>